<evidence type="ECO:0000313" key="3">
    <source>
        <dbReference type="Proteomes" id="UP000825701"/>
    </source>
</evidence>
<gene>
    <name evidence="2" type="ORF">K6K41_14970</name>
</gene>
<dbReference type="PROSITE" id="PS51819">
    <property type="entry name" value="VOC"/>
    <property type="match status" value="2"/>
</dbReference>
<name>A0A9E6UND4_9HYPH</name>
<dbReference type="Pfam" id="PF00903">
    <property type="entry name" value="Glyoxalase"/>
    <property type="match status" value="2"/>
</dbReference>
<reference evidence="2" key="1">
    <citation type="submission" date="2021-08" db="EMBL/GenBank/DDBJ databases">
        <authorList>
            <person name="Zhang H."/>
            <person name="Xu M."/>
            <person name="Yu Z."/>
            <person name="Yang L."/>
            <person name="Cai Y."/>
        </authorList>
    </citation>
    <scope>NUCLEOTIDE SEQUENCE</scope>
    <source>
        <strain evidence="2">CHL1</strain>
    </source>
</reference>
<dbReference type="Proteomes" id="UP000825701">
    <property type="component" value="Chromosome"/>
</dbReference>
<dbReference type="RefSeq" id="WP_261401313.1">
    <property type="nucleotide sequence ID" value="NZ_CP081869.1"/>
</dbReference>
<keyword evidence="3" id="KW-1185">Reference proteome</keyword>
<protein>
    <submittedName>
        <fullName evidence="2">VOC family protein</fullName>
    </submittedName>
</protein>
<dbReference type="InterPro" id="IPR037523">
    <property type="entry name" value="VOC_core"/>
</dbReference>
<dbReference type="EMBL" id="CP081869">
    <property type="protein sequence ID" value="QZN98399.1"/>
    <property type="molecule type" value="Genomic_DNA"/>
</dbReference>
<dbReference type="InterPro" id="IPR004360">
    <property type="entry name" value="Glyas_Fos-R_dOase_dom"/>
</dbReference>
<dbReference type="KEGG" id="cmet:K6K41_14970"/>
<dbReference type="Gene3D" id="3.10.180.10">
    <property type="entry name" value="2,3-Dihydroxybiphenyl 1,2-Dioxygenase, domain 1"/>
    <property type="match status" value="2"/>
</dbReference>
<evidence type="ECO:0000313" key="2">
    <source>
        <dbReference type="EMBL" id="QZN98399.1"/>
    </source>
</evidence>
<sequence>MSQDAAPLPALSLELAELAVSDLARSAGFYERAVGLRRLRETADMVELGGEGGRPILRLTESRDARPKPADAAGLFHVAFLLPDRAALATAFARLANAGLLTGASDHLVSEAIYLDDPDGLGIEIYRDRPKSEWPYADGRLKMATEPIDQRGLVAELARDAALDAPAPAATTVGHLHFQVGDLDEARAFWVDAVGLELMTTYPGALFMSAGGYHHHVAANVWRSRGRKPAPEDCARLASFEVTIPAGTLATTATRLDAAGVAFERRSETLLAREPSGAIAVMREPAR</sequence>
<accession>A0A9E6UND4</accession>
<dbReference type="PANTHER" id="PTHR43279:SF1">
    <property type="entry name" value="CATECHOL-2,3-DIOXYGENASE"/>
    <property type="match status" value="1"/>
</dbReference>
<feature type="domain" description="VOC" evidence="1">
    <location>
        <begin position="172"/>
        <end position="287"/>
    </location>
</feature>
<organism evidence="2 3">
    <name type="scientific">Chenggangzhangella methanolivorans</name>
    <dbReference type="NCBI Taxonomy" id="1437009"/>
    <lineage>
        <taxon>Bacteria</taxon>
        <taxon>Pseudomonadati</taxon>
        <taxon>Pseudomonadota</taxon>
        <taxon>Alphaproteobacteria</taxon>
        <taxon>Hyphomicrobiales</taxon>
        <taxon>Methylopilaceae</taxon>
        <taxon>Chenggangzhangella</taxon>
    </lineage>
</organism>
<feature type="domain" description="VOC" evidence="1">
    <location>
        <begin position="12"/>
        <end position="128"/>
    </location>
</feature>
<evidence type="ECO:0000259" key="1">
    <source>
        <dbReference type="PROSITE" id="PS51819"/>
    </source>
</evidence>
<dbReference type="SUPFAM" id="SSF54593">
    <property type="entry name" value="Glyoxalase/Bleomycin resistance protein/Dihydroxybiphenyl dioxygenase"/>
    <property type="match status" value="2"/>
</dbReference>
<dbReference type="PANTHER" id="PTHR43279">
    <property type="entry name" value="CATECHOL-2,3-DIOXYGENASE"/>
    <property type="match status" value="1"/>
</dbReference>
<dbReference type="InterPro" id="IPR029068">
    <property type="entry name" value="Glyas_Bleomycin-R_OHBP_Dase"/>
</dbReference>
<proteinExistence type="predicted"/>
<dbReference type="AlphaFoldDB" id="A0A9E6UND4"/>